<dbReference type="EMBL" id="JACHFD010000014">
    <property type="protein sequence ID" value="MBB5352670.1"/>
    <property type="molecule type" value="Genomic_DNA"/>
</dbReference>
<dbReference type="Pfam" id="PF07584">
    <property type="entry name" value="BatA"/>
    <property type="match status" value="1"/>
</dbReference>
<dbReference type="Proteomes" id="UP000557717">
    <property type="component" value="Unassembled WGS sequence"/>
</dbReference>
<feature type="transmembrane region" description="Helical" evidence="1">
    <location>
        <begin position="6"/>
        <end position="24"/>
    </location>
</feature>
<evidence type="ECO:0000313" key="3">
    <source>
        <dbReference type="EMBL" id="MBB5352670.1"/>
    </source>
</evidence>
<dbReference type="PANTHER" id="PTHR37464">
    <property type="entry name" value="BLL2463 PROTEIN"/>
    <property type="match status" value="1"/>
</dbReference>
<accession>A0A840VFS1</accession>
<dbReference type="NCBIfam" id="TIGR02226">
    <property type="entry name" value="two_anch"/>
    <property type="match status" value="1"/>
</dbReference>
<proteinExistence type="predicted"/>
<dbReference type="PANTHER" id="PTHR37464:SF1">
    <property type="entry name" value="BLL2463 PROTEIN"/>
    <property type="match status" value="1"/>
</dbReference>
<evidence type="ECO:0000259" key="2">
    <source>
        <dbReference type="Pfam" id="PF07584"/>
    </source>
</evidence>
<dbReference type="AlphaFoldDB" id="A0A840VFS1"/>
<name>A0A840VFS1_9BACT</name>
<feature type="transmembrane region" description="Helical" evidence="1">
    <location>
        <begin position="55"/>
        <end position="74"/>
    </location>
</feature>
<keyword evidence="1" id="KW-0472">Membrane</keyword>
<dbReference type="RefSeq" id="WP_184019891.1">
    <property type="nucleotide sequence ID" value="NZ_JACHFD010000014.1"/>
</dbReference>
<evidence type="ECO:0000256" key="1">
    <source>
        <dbReference type="SAM" id="Phobius"/>
    </source>
</evidence>
<gene>
    <name evidence="3" type="ORF">HNR46_002918</name>
</gene>
<keyword evidence="4" id="KW-1185">Reference proteome</keyword>
<protein>
    <recommendedName>
        <fullName evidence="2">Aerotolerance regulator N-terminal domain-containing protein</fullName>
    </recommendedName>
</protein>
<dbReference type="InterPro" id="IPR024163">
    <property type="entry name" value="Aerotolerance_reg_N"/>
</dbReference>
<keyword evidence="1" id="KW-1133">Transmembrane helix</keyword>
<dbReference type="InterPro" id="IPR011933">
    <property type="entry name" value="Double_TM_dom"/>
</dbReference>
<sequence>MFFLSPTMLWVLLAAAIPIIVHLLNRRRHRTVKWAAMQFLLKASRESRGKKRLRHLLILTCRALALAALAFAAAQPVVGGFFGLGAGKPDLIVVVLDRSASMESSPANFGHSRREIALMRLKGALKDFSGSRVVMIDSASGQAQEVPSPQVLDELTSTAATDTRADFAKLLGQAADYLLHASGKAEIWVVTDLQAANWHPEDALWETTRAALTTLPQPPRIRILSVAGKDSANQAIRTLSARRAGDTLVLGLEVVRTDEATQPLTLPLSIQLDGATLTDSIAISGQRLQLEKTVPLPPERENGFGWISLPGDGNPRDNVSYFAYGPARPVKSLVVATTGEAATYLGLASAPDGFAGQSAAVSSADQLPELSDLSTLFWAAPLPQGETARDVQQFLERGGQVVFFAPPGDDSSSFLDLSWNPTETSPPEQYWILSQWERGDGLLRDSLDGSPVPADRLRAILRRTPTGDASVLARWDDGETFLARKIVGAGTLWMVATLPDYQWSNLGDADVLLPLCQRAVVAGSKRFETGRLTEVGTSLLSPSASRIDDYPHRDTAEPRFLAGVYRSEDGPLAVNRPTEEDLVGALDPAGLDLLLDGTDHSLFEDNRTSASDALGRPIWQALLVAMLLLLLSEALLCLPKRTPATLATPRPLTRA</sequence>
<comment type="caution">
    <text evidence="3">The sequence shown here is derived from an EMBL/GenBank/DDBJ whole genome shotgun (WGS) entry which is preliminary data.</text>
</comment>
<evidence type="ECO:0000313" key="4">
    <source>
        <dbReference type="Proteomes" id="UP000557717"/>
    </source>
</evidence>
<feature type="domain" description="Aerotolerance regulator N-terminal" evidence="2">
    <location>
        <begin position="1"/>
        <end position="76"/>
    </location>
</feature>
<reference evidence="3 4" key="1">
    <citation type="submission" date="2020-08" db="EMBL/GenBank/DDBJ databases">
        <title>Genomic Encyclopedia of Type Strains, Phase IV (KMG-IV): sequencing the most valuable type-strain genomes for metagenomic binning, comparative biology and taxonomic classification.</title>
        <authorList>
            <person name="Goeker M."/>
        </authorList>
    </citation>
    <scope>NUCLEOTIDE SEQUENCE [LARGE SCALE GENOMIC DNA]</scope>
    <source>
        <strain evidence="3 4">YC6886</strain>
    </source>
</reference>
<organism evidence="3 4">
    <name type="scientific">Haloferula luteola</name>
    <dbReference type="NCBI Taxonomy" id="595692"/>
    <lineage>
        <taxon>Bacteria</taxon>
        <taxon>Pseudomonadati</taxon>
        <taxon>Verrucomicrobiota</taxon>
        <taxon>Verrucomicrobiia</taxon>
        <taxon>Verrucomicrobiales</taxon>
        <taxon>Verrucomicrobiaceae</taxon>
        <taxon>Haloferula</taxon>
    </lineage>
</organism>
<keyword evidence="1" id="KW-0812">Transmembrane</keyword>